<protein>
    <recommendedName>
        <fullName evidence="2">SAP domain-containing protein</fullName>
    </recommendedName>
</protein>
<reference evidence="1" key="1">
    <citation type="submission" date="2015-04" db="EMBL/GenBank/DDBJ databases">
        <title>The genome sequence of the plant pathogenic Rhizarian Plasmodiophora brassicae reveals insights in its biotrophic life cycle and the origin of chitin synthesis.</title>
        <authorList>
            <person name="Schwelm A."/>
            <person name="Fogelqvist J."/>
            <person name="Knaust A."/>
            <person name="Julke S."/>
            <person name="Lilja T."/>
            <person name="Dhandapani V."/>
            <person name="Bonilla-Rosso G."/>
            <person name="Karlsson M."/>
            <person name="Shevchenko A."/>
            <person name="Choi S.R."/>
            <person name="Kim H.G."/>
            <person name="Park J.Y."/>
            <person name="Lim Y.P."/>
            <person name="Ludwig-Muller J."/>
            <person name="Dixelius C."/>
        </authorList>
    </citation>
    <scope>NUCLEOTIDE SEQUENCE</scope>
    <source>
        <tissue evidence="1">Potato root galls</tissue>
    </source>
</reference>
<dbReference type="AlphaFoldDB" id="A0A0H5R8P4"/>
<name>A0A0H5R8P4_9EUKA</name>
<dbReference type="EMBL" id="HACM01010043">
    <property type="protein sequence ID" value="CRZ10485.1"/>
    <property type="molecule type" value="Transcribed_RNA"/>
</dbReference>
<evidence type="ECO:0008006" key="2">
    <source>
        <dbReference type="Google" id="ProtNLM"/>
    </source>
</evidence>
<sequence>RLPWQHWPVVSASSRHKMILPAQANDSDCLIKFPYSSCRKVSVREGKPLNQRRALQSLCKEAGLKANGKTVDLVNRLAQHEAIPSTPKKPYKRRVSFSPHHTIRIIENCLDSDGSRNEFRPQSRPSAFAKFADTQEETQVEQQPPGWSDWIRSACESVLPQLSWF</sequence>
<accession>A0A0H5R8P4</accession>
<feature type="non-terminal residue" evidence="1">
    <location>
        <position position="1"/>
    </location>
</feature>
<proteinExistence type="predicted"/>
<organism evidence="1">
    <name type="scientific">Spongospora subterranea</name>
    <dbReference type="NCBI Taxonomy" id="70186"/>
    <lineage>
        <taxon>Eukaryota</taxon>
        <taxon>Sar</taxon>
        <taxon>Rhizaria</taxon>
        <taxon>Endomyxa</taxon>
        <taxon>Phytomyxea</taxon>
        <taxon>Plasmodiophorida</taxon>
        <taxon>Plasmodiophoridae</taxon>
        <taxon>Spongospora</taxon>
    </lineage>
</organism>
<evidence type="ECO:0000313" key="1">
    <source>
        <dbReference type="EMBL" id="CRZ10485.1"/>
    </source>
</evidence>